<evidence type="ECO:0000313" key="1">
    <source>
        <dbReference type="EMBL" id="ADE15226.1"/>
    </source>
</evidence>
<evidence type="ECO:0000313" key="2">
    <source>
        <dbReference type="Proteomes" id="UP000001844"/>
    </source>
</evidence>
<sequence>MQTQKEQLFAVLEEAGMPPVPDEFSVVPWYQAISPGILEEIQVFIRTFEDVTRRPSWQETVTAAAPEIARHPRPEVCFFSAWDFHLPPDQNWQMIEFNDNGSGLLFAGLINDRYYQIFDLSQQAALQPPPVYTELTERIIASVKQEVMAFFPRWPQGLFLILEDREALQRGKFRHELMLLRDLFRQQGWRAEMAAPGYMDWDGQQLCWKGQKVSFIVNRSTDFLWQAEVFSPLRAAYEAGQVYVAPNPFTYATRSDKRLMERLSLSDWDQALGIQPQERAILSAHIPETHWLRPENVEELARRKEEFIFKPAQGFAARGVLASTQVGRSRLRRLLKEGVGYVAQKKIPKSLLRGKEPKNTRLWTDLRVWAYRGQILLLSGRASSRPDSLDLSPPGGWIPTYVRCSKIPLSLRWSGIKPGA</sequence>
<dbReference type="eggNOG" id="COG2308">
    <property type="taxonomic scope" value="Bacteria"/>
</dbReference>
<proteinExistence type="predicted"/>
<accession>D5C503</accession>
<dbReference type="EMBL" id="CP001798">
    <property type="protein sequence ID" value="ADE15226.1"/>
    <property type="molecule type" value="Genomic_DNA"/>
</dbReference>
<dbReference type="STRING" id="472759.Nhal_2127"/>
<organism evidence="1 2">
    <name type="scientific">Nitrosococcus halophilus (strain Nc4)</name>
    <dbReference type="NCBI Taxonomy" id="472759"/>
    <lineage>
        <taxon>Bacteria</taxon>
        <taxon>Pseudomonadati</taxon>
        <taxon>Pseudomonadota</taxon>
        <taxon>Gammaproteobacteria</taxon>
        <taxon>Chromatiales</taxon>
        <taxon>Chromatiaceae</taxon>
        <taxon>Nitrosococcus</taxon>
    </lineage>
</organism>
<dbReference type="RefSeq" id="WP_013033091.1">
    <property type="nucleotide sequence ID" value="NC_013960.1"/>
</dbReference>
<dbReference type="HOGENOM" id="CLU_677671_0_0_6"/>
<dbReference type="AlphaFoldDB" id="D5C503"/>
<reference evidence="2" key="1">
    <citation type="submission" date="2010-04" db="EMBL/GenBank/DDBJ databases">
        <title>Complete genome sequence of Nitrosococcus halophilus Nc4, a salt-adapted, aerobic obligate ammonia-oxidizing sulfur purple bacterium.</title>
        <authorList>
            <consortium name="US DOE Joint Genome Institute"/>
            <person name="Campbell M.A."/>
            <person name="Malfatti S.A."/>
            <person name="Chain P.S.G."/>
            <person name="Heidelberg J.F."/>
            <person name="Ward B.B."/>
            <person name="Klotz M.G."/>
        </authorList>
    </citation>
    <scope>NUCLEOTIDE SEQUENCE [LARGE SCALE GENOMIC DNA]</scope>
    <source>
        <strain evidence="2">Nc4</strain>
    </source>
</reference>
<keyword evidence="2" id="KW-1185">Reference proteome</keyword>
<dbReference type="Proteomes" id="UP000001844">
    <property type="component" value="Chromosome"/>
</dbReference>
<dbReference type="OrthoDB" id="344992at2"/>
<dbReference type="KEGG" id="nhl:Nhal_2127"/>
<gene>
    <name evidence="1" type="ordered locus">Nhal_2127</name>
</gene>
<evidence type="ECO:0008006" key="3">
    <source>
        <dbReference type="Google" id="ProtNLM"/>
    </source>
</evidence>
<name>D5C503_NITHN</name>
<protein>
    <recommendedName>
        <fullName evidence="3">Glutathionylspermidine synthase pre-ATP-grasp-like domain-containing protein</fullName>
    </recommendedName>
</protein>